<evidence type="ECO:0000313" key="9">
    <source>
        <dbReference type="EMBL" id="MDN3243105.1"/>
    </source>
</evidence>
<keyword evidence="5 8" id="KW-1133">Transmembrane helix</keyword>
<dbReference type="RefSeq" id="WP_289959664.1">
    <property type="nucleotide sequence ID" value="NZ_JAUEMJ010000011.1"/>
</dbReference>
<feature type="transmembrane region" description="Helical" evidence="8">
    <location>
        <begin position="305"/>
        <end position="333"/>
    </location>
</feature>
<evidence type="ECO:0000256" key="1">
    <source>
        <dbReference type="ARBA" id="ARBA00004651"/>
    </source>
</evidence>
<evidence type="ECO:0000256" key="3">
    <source>
        <dbReference type="ARBA" id="ARBA00022475"/>
    </source>
</evidence>
<evidence type="ECO:0000313" key="10">
    <source>
        <dbReference type="Proteomes" id="UP001171902"/>
    </source>
</evidence>
<reference evidence="9" key="1">
    <citation type="submission" date="2023-06" db="EMBL/GenBank/DDBJ databases">
        <title>Gycomyces niveus sp.nov., a novel actinomycete isolated from soil in Shouguang.</title>
        <authorList>
            <person name="Yang X."/>
            <person name="Zhao J."/>
        </authorList>
    </citation>
    <scope>NUCLEOTIDE SEQUENCE</scope>
    <source>
        <strain evidence="9">NEAU C2</strain>
    </source>
</reference>
<feature type="transmembrane region" description="Helical" evidence="8">
    <location>
        <begin position="16"/>
        <end position="34"/>
    </location>
</feature>
<feature type="transmembrane region" description="Helical" evidence="8">
    <location>
        <begin position="236"/>
        <end position="255"/>
    </location>
</feature>
<feature type="transmembrane region" description="Helical" evidence="8">
    <location>
        <begin position="195"/>
        <end position="215"/>
    </location>
</feature>
<dbReference type="InterPro" id="IPR003445">
    <property type="entry name" value="Cat_transpt"/>
</dbReference>
<evidence type="ECO:0000256" key="8">
    <source>
        <dbReference type="SAM" id="Phobius"/>
    </source>
</evidence>
<proteinExistence type="predicted"/>
<feature type="transmembrane region" description="Helical" evidence="8">
    <location>
        <begin position="46"/>
        <end position="65"/>
    </location>
</feature>
<feature type="transmembrane region" description="Helical" evidence="8">
    <location>
        <begin position="129"/>
        <end position="150"/>
    </location>
</feature>
<keyword evidence="2" id="KW-0813">Transport</keyword>
<keyword evidence="6" id="KW-0406">Ion transport</keyword>
<dbReference type="PANTHER" id="PTHR32024">
    <property type="entry name" value="TRK SYSTEM POTASSIUM UPTAKE PROTEIN TRKG-RELATED"/>
    <property type="match status" value="1"/>
</dbReference>
<evidence type="ECO:0000256" key="5">
    <source>
        <dbReference type="ARBA" id="ARBA00022989"/>
    </source>
</evidence>
<keyword evidence="10" id="KW-1185">Reference proteome</keyword>
<evidence type="ECO:0000256" key="7">
    <source>
        <dbReference type="ARBA" id="ARBA00023136"/>
    </source>
</evidence>
<evidence type="ECO:0000256" key="2">
    <source>
        <dbReference type="ARBA" id="ARBA00022448"/>
    </source>
</evidence>
<dbReference type="EMBL" id="JAUEMJ010000011">
    <property type="protein sequence ID" value="MDN3243105.1"/>
    <property type="molecule type" value="Genomic_DNA"/>
</dbReference>
<sequence length="453" mass="48839">MPRAVLDGFVRSPLRIVPVAFALAIAVATALLMLPVAQVEPGGTRFVDAVFTATSAISVTGLITVDTPVHWTGFGQAVIFGCMQLGGLGIMTTAAFLGMLVSRRLRLRSKLMTQAELHPSISLGDVKSVLRFAVLFTLIVEVAFAAVLGLRFHFGYGFSAGDSAWHGVFHSVAAFNNAGFALFSDSIIGFATDPWISLPLALGTVLGGLGIPVVYELTRRRSLRGGPRKWSLHTKMTLAGTAFLLFGGWLVLLALEWANPGTFGQYPWQDRFLPAFFQSAVLRTSGFNSIDIGRLNDDSLLVSMALMFIGGGSASTAGGIKVTTFFLLMLVIWAEVRGERDASAFRRRLPTPVIREALTVALVYVALNVTAVLLMQRFEPGIMLAPIMFEVVSAAATVGQSTGITYNLTDQSKWLLAAVMYGGRIGPVLFATALAMTTRKRHYRYPETRPLVG</sequence>
<comment type="caution">
    <text evidence="9">The sequence shown here is derived from an EMBL/GenBank/DDBJ whole genome shotgun (WGS) entry which is preliminary data.</text>
</comment>
<dbReference type="PANTHER" id="PTHR32024:SF1">
    <property type="entry name" value="KTR SYSTEM POTASSIUM UPTAKE PROTEIN B"/>
    <property type="match status" value="1"/>
</dbReference>
<dbReference type="Proteomes" id="UP001171902">
    <property type="component" value="Unassembled WGS sequence"/>
</dbReference>
<feature type="transmembrane region" description="Helical" evidence="8">
    <location>
        <begin position="353"/>
        <end position="375"/>
    </location>
</feature>
<feature type="transmembrane region" description="Helical" evidence="8">
    <location>
        <begin position="77"/>
        <end position="101"/>
    </location>
</feature>
<gene>
    <name evidence="9" type="ORF">QWI33_25510</name>
</gene>
<protein>
    <submittedName>
        <fullName evidence="9">Potassium transporter TrkG</fullName>
    </submittedName>
</protein>
<organism evidence="9 10">
    <name type="scientific">Glycomyces tritici</name>
    <dbReference type="NCBI Taxonomy" id="2665176"/>
    <lineage>
        <taxon>Bacteria</taxon>
        <taxon>Bacillati</taxon>
        <taxon>Actinomycetota</taxon>
        <taxon>Actinomycetes</taxon>
        <taxon>Glycomycetales</taxon>
        <taxon>Glycomycetaceae</taxon>
        <taxon>Glycomyces</taxon>
    </lineage>
</organism>
<keyword evidence="7 8" id="KW-0472">Membrane</keyword>
<evidence type="ECO:0000256" key="4">
    <source>
        <dbReference type="ARBA" id="ARBA00022692"/>
    </source>
</evidence>
<keyword evidence="4 8" id="KW-0812">Transmembrane</keyword>
<feature type="transmembrane region" description="Helical" evidence="8">
    <location>
        <begin position="414"/>
        <end position="436"/>
    </location>
</feature>
<keyword evidence="3" id="KW-1003">Cell membrane</keyword>
<accession>A0ABT7YWV3</accession>
<evidence type="ECO:0000256" key="6">
    <source>
        <dbReference type="ARBA" id="ARBA00023065"/>
    </source>
</evidence>
<comment type="subcellular location">
    <subcellularLocation>
        <location evidence="1">Cell membrane</location>
        <topology evidence="1">Multi-pass membrane protein</topology>
    </subcellularLocation>
</comment>
<name>A0ABT7YWV3_9ACTN</name>
<dbReference type="Pfam" id="PF02386">
    <property type="entry name" value="TrkH"/>
    <property type="match status" value="1"/>
</dbReference>